<dbReference type="EMBL" id="AP014564">
    <property type="protein sequence ID" value="BAV94795.1"/>
    <property type="molecule type" value="Genomic_DNA"/>
</dbReference>
<evidence type="ECO:0000313" key="1">
    <source>
        <dbReference type="EMBL" id="BAV94795.1"/>
    </source>
</evidence>
<reference evidence="1 2" key="1">
    <citation type="submission" date="2014-03" db="EMBL/GenBank/DDBJ databases">
        <title>complete genome sequence of Flavobacteriaceae bacterium JBKA-6.</title>
        <authorList>
            <person name="Takano T."/>
            <person name="Nakamura Y."/>
            <person name="Takuma S."/>
            <person name="Yasuike M."/>
            <person name="Matsuyama T."/>
            <person name="Sakai T."/>
            <person name="Fujiwara A."/>
            <person name="Kimoto K."/>
            <person name="Fukuda Y."/>
            <person name="Kondo H."/>
            <person name="Hirono I."/>
            <person name="Nakayasu C."/>
        </authorList>
    </citation>
    <scope>NUCLEOTIDE SEQUENCE [LARGE SCALE GENOMIC DNA]</scope>
    <source>
        <strain evidence="1 2">JBKA-6</strain>
    </source>
</reference>
<organism evidence="1 2">
    <name type="scientific">Ichthyobacterium seriolicida</name>
    <dbReference type="NCBI Taxonomy" id="242600"/>
    <lineage>
        <taxon>Bacteria</taxon>
        <taxon>Pseudomonadati</taxon>
        <taxon>Bacteroidota</taxon>
        <taxon>Flavobacteriia</taxon>
        <taxon>Flavobacteriales</taxon>
        <taxon>Ichthyobacteriaceae</taxon>
        <taxon>Ichthyobacterium</taxon>
    </lineage>
</organism>
<dbReference type="Proteomes" id="UP000243197">
    <property type="component" value="Chromosome"/>
</dbReference>
<gene>
    <name evidence="1" type="ORF">JBKA6_0782</name>
</gene>
<dbReference type="KEGG" id="ise:JBKA6_0782"/>
<proteinExistence type="predicted"/>
<dbReference type="AlphaFoldDB" id="A0A1J1EA40"/>
<keyword evidence="2" id="KW-1185">Reference proteome</keyword>
<evidence type="ECO:0000313" key="2">
    <source>
        <dbReference type="Proteomes" id="UP000243197"/>
    </source>
</evidence>
<accession>A0A1J1EA40</accession>
<name>A0A1J1EA40_9FLAO</name>
<protein>
    <submittedName>
        <fullName evidence="1">Transposase</fullName>
    </submittedName>
</protein>
<sequence length="39" mass="4663">MKSTFLALREATKKWSKPIPNWGIILNQFLTIFDERVRL</sequence>